<evidence type="ECO:0000259" key="14">
    <source>
        <dbReference type="Pfam" id="PF13439"/>
    </source>
</evidence>
<evidence type="ECO:0000313" key="16">
    <source>
        <dbReference type="Proteomes" id="UP001345013"/>
    </source>
</evidence>
<gene>
    <name evidence="15" type="primary">ALG2</name>
    <name evidence="15" type="ORF">LTR24_000792</name>
</gene>
<feature type="domain" description="Glycosyltransferase subfamily 4-like N-terminal" evidence="14">
    <location>
        <begin position="28"/>
        <end position="217"/>
    </location>
</feature>
<proteinExistence type="inferred from homology"/>
<dbReference type="PANTHER" id="PTHR45918:SF1">
    <property type="entry name" value="ALPHA-1,3_1,6-MANNOSYLTRANSFERASE ALG2"/>
    <property type="match status" value="1"/>
</dbReference>
<evidence type="ECO:0000256" key="4">
    <source>
        <dbReference type="ARBA" id="ARBA00022676"/>
    </source>
</evidence>
<accession>A0ABR0KN42</accession>
<keyword evidence="4 12" id="KW-0328">Glycosyltransferase</keyword>
<dbReference type="InterPro" id="IPR027054">
    <property type="entry name" value="ALG2"/>
</dbReference>
<dbReference type="InterPro" id="IPR001296">
    <property type="entry name" value="Glyco_trans_1"/>
</dbReference>
<dbReference type="Pfam" id="PF13439">
    <property type="entry name" value="Glyco_transf_4"/>
    <property type="match status" value="1"/>
</dbReference>
<evidence type="ECO:0000256" key="7">
    <source>
        <dbReference type="ARBA" id="ARBA00022824"/>
    </source>
</evidence>
<dbReference type="Gene3D" id="3.40.50.2000">
    <property type="entry name" value="Glycogen Phosphorylase B"/>
    <property type="match status" value="2"/>
</dbReference>
<evidence type="ECO:0000256" key="10">
    <source>
        <dbReference type="ARBA" id="ARBA00045103"/>
    </source>
</evidence>
<comment type="caution">
    <text evidence="15">The sequence shown here is derived from an EMBL/GenBank/DDBJ whole genome shotgun (WGS) entry which is preliminary data.</text>
</comment>
<keyword evidence="16" id="KW-1185">Reference proteome</keyword>
<reference evidence="15 16" key="1">
    <citation type="submission" date="2023-08" db="EMBL/GenBank/DDBJ databases">
        <title>Black Yeasts Isolated from many extreme environments.</title>
        <authorList>
            <person name="Coleine C."/>
            <person name="Stajich J.E."/>
            <person name="Selbmann L."/>
        </authorList>
    </citation>
    <scope>NUCLEOTIDE SEQUENCE [LARGE SCALE GENOMIC DNA]</scope>
    <source>
        <strain evidence="15 16">CCFEE 5885</strain>
    </source>
</reference>
<evidence type="ECO:0000256" key="11">
    <source>
        <dbReference type="ARBA" id="ARBA00045104"/>
    </source>
</evidence>
<evidence type="ECO:0000256" key="2">
    <source>
        <dbReference type="ARBA" id="ARBA00004586"/>
    </source>
</evidence>
<dbReference type="PANTHER" id="PTHR45918">
    <property type="entry name" value="ALPHA-1,3/1,6-MANNOSYLTRANSFERASE ALG2"/>
    <property type="match status" value="1"/>
</dbReference>
<keyword evidence="9 12" id="KW-0472">Membrane</keyword>
<evidence type="ECO:0000256" key="1">
    <source>
        <dbReference type="ARBA" id="ARBA00003142"/>
    </source>
</evidence>
<dbReference type="Proteomes" id="UP001345013">
    <property type="component" value="Unassembled WGS sequence"/>
</dbReference>
<protein>
    <recommendedName>
        <fullName evidence="12">Alpha-1,3/1,6-mannosyltransferase ALG2</fullName>
        <ecNumber evidence="12">2.4.1.132</ecNumber>
        <ecNumber evidence="12">2.4.1.257</ecNumber>
    </recommendedName>
    <alternativeName>
        <fullName evidence="12">GDP-Man:Man(1)GlcNAc(2)-PP-Dol alpha-1,3-mannosyltransferase</fullName>
    </alternativeName>
</protein>
<dbReference type="EC" id="2.4.1.132" evidence="12"/>
<dbReference type="Pfam" id="PF00534">
    <property type="entry name" value="Glycos_transf_1"/>
    <property type="match status" value="1"/>
</dbReference>
<comment type="pathway">
    <text evidence="3 12">Protein modification; protein glycosylation.</text>
</comment>
<comment type="catalytic activity">
    <reaction evidence="11 12">
        <text>an alpha-D-Man-(1-&gt;3)-beta-D-Man-(1-&gt;4)-beta-D-GlcNAc-(1-&gt;4)-alpha-D-GlcNAc-diphospho-di-trans,poly-cis-dolichol + GDP-alpha-D-mannose = an alpha-D-Man-(1-&gt;3)-[alpha-D-Man-(1-&gt;6)]-beta-D-Man-(1-&gt;4)-beta-D-GlcNAc-(1-&gt;4)-alpha-D-GlcNAc-diphospho-di-trans,poly-cis-dolichol + GDP + H(+)</text>
        <dbReference type="Rhea" id="RHEA:29519"/>
        <dbReference type="Rhea" id="RHEA-COMP:19513"/>
        <dbReference type="Rhea" id="RHEA-COMP:19515"/>
        <dbReference type="ChEBI" id="CHEBI:15378"/>
        <dbReference type="ChEBI" id="CHEBI:57527"/>
        <dbReference type="ChEBI" id="CHEBI:58189"/>
        <dbReference type="ChEBI" id="CHEBI:132510"/>
        <dbReference type="ChEBI" id="CHEBI:132511"/>
        <dbReference type="EC" id="2.4.1.257"/>
    </reaction>
    <physiologicalReaction direction="left-to-right" evidence="11 12">
        <dbReference type="Rhea" id="RHEA:29520"/>
    </physiologicalReaction>
</comment>
<dbReference type="CDD" id="cd03805">
    <property type="entry name" value="GT4_ALG2-like"/>
    <property type="match status" value="1"/>
</dbReference>
<keyword evidence="7 12" id="KW-0256">Endoplasmic reticulum</keyword>
<feature type="domain" description="Glycosyl transferase family 1" evidence="13">
    <location>
        <begin position="225"/>
        <end position="416"/>
    </location>
</feature>
<keyword evidence="6 12" id="KW-0812">Transmembrane</keyword>
<feature type="transmembrane region" description="Helical" evidence="12">
    <location>
        <begin position="451"/>
        <end position="470"/>
    </location>
</feature>
<dbReference type="InterPro" id="IPR028098">
    <property type="entry name" value="Glyco_trans_4-like_N"/>
</dbReference>
<evidence type="ECO:0000256" key="8">
    <source>
        <dbReference type="ARBA" id="ARBA00022989"/>
    </source>
</evidence>
<evidence type="ECO:0000259" key="13">
    <source>
        <dbReference type="Pfam" id="PF00534"/>
    </source>
</evidence>
<organism evidence="15 16">
    <name type="scientific">Lithohypha guttulata</name>
    <dbReference type="NCBI Taxonomy" id="1690604"/>
    <lineage>
        <taxon>Eukaryota</taxon>
        <taxon>Fungi</taxon>
        <taxon>Dikarya</taxon>
        <taxon>Ascomycota</taxon>
        <taxon>Pezizomycotina</taxon>
        <taxon>Eurotiomycetes</taxon>
        <taxon>Chaetothyriomycetidae</taxon>
        <taxon>Chaetothyriales</taxon>
        <taxon>Trichomeriaceae</taxon>
        <taxon>Lithohypha</taxon>
    </lineage>
</organism>
<dbReference type="EMBL" id="JAVRRG010000005">
    <property type="protein sequence ID" value="KAK5100944.1"/>
    <property type="molecule type" value="Genomic_DNA"/>
</dbReference>
<evidence type="ECO:0000256" key="5">
    <source>
        <dbReference type="ARBA" id="ARBA00022679"/>
    </source>
</evidence>
<evidence type="ECO:0000256" key="3">
    <source>
        <dbReference type="ARBA" id="ARBA00004922"/>
    </source>
</evidence>
<comment type="subcellular location">
    <subcellularLocation>
        <location evidence="2 12">Endoplasmic reticulum membrane</location>
    </subcellularLocation>
</comment>
<evidence type="ECO:0000256" key="9">
    <source>
        <dbReference type="ARBA" id="ARBA00023136"/>
    </source>
</evidence>
<sequence>MSRPGAKSDTPSGFKPRTIVFFHPDLGIGGAERLIVDAAVGLQDLGHKVTIFTSHCDPRHCFEEARDGTLDVRVRGNTVFPATILNRFHILLAILRQIHLVLAIGLFGDELYSLKPEVFMVDQLSACVPLLRWLYPKKQRTLFYCHFPDQLLAKRDEGGLLGVLKKVYRYPFDWFEGWSMDASDHIVCNSKFSKSMSQSVFPTLDRQFGVIYPCVDAKTSGHIDQEKLWGGRYKILLSINRFERKKDIGLAIRAYSRVSEEERKNSRLILAGGYDLRVAENVSHHNELVQMTDEAGLKHATAKTVPTALAIPEDIQVLFLLSVPEAFKATLLENATLLLYTPKNEHFGIVPVEAMKYGVPVLASNTGGPLETILDGKTGWLRDVDKDEEWAYIVRKVLHAFSDTRRAEMGAAARKRVQENFTKEIMAEQLNAEITKMTEERRAPFIERESVIMAIGLAGTFIAALLAIVLRTAFAMDPRSTEFIRVDRSKRTSGDFAMPVMGGA</sequence>
<evidence type="ECO:0000313" key="15">
    <source>
        <dbReference type="EMBL" id="KAK5100944.1"/>
    </source>
</evidence>
<evidence type="ECO:0000256" key="12">
    <source>
        <dbReference type="RuleBase" id="RU367136"/>
    </source>
</evidence>
<comment type="catalytic activity">
    <reaction evidence="10 12">
        <text>a beta-D-Man-(1-&gt;4)-beta-D-GlcNAc-(1-&gt;4)-alpha-D-GlcNAc-diphospho-di-trans,poly-cis-dolichol + GDP-alpha-D-mannose = an alpha-D-Man-(1-&gt;3)-beta-D-Man-(1-&gt;4)-beta-D-GlcNAc-(1-&gt;4)-alpha-D-GlcNAc-diphospho-di-trans,poly-cis-dolichol + GDP + H(+)</text>
        <dbReference type="Rhea" id="RHEA:29515"/>
        <dbReference type="Rhea" id="RHEA-COMP:19511"/>
        <dbReference type="Rhea" id="RHEA-COMP:19513"/>
        <dbReference type="ChEBI" id="CHEBI:15378"/>
        <dbReference type="ChEBI" id="CHEBI:57527"/>
        <dbReference type="ChEBI" id="CHEBI:58189"/>
        <dbReference type="ChEBI" id="CHEBI:58472"/>
        <dbReference type="ChEBI" id="CHEBI:132510"/>
        <dbReference type="EC" id="2.4.1.132"/>
    </reaction>
    <physiologicalReaction direction="left-to-right" evidence="10 12">
        <dbReference type="Rhea" id="RHEA:29516"/>
    </physiologicalReaction>
</comment>
<evidence type="ECO:0000256" key="6">
    <source>
        <dbReference type="ARBA" id="ARBA00022692"/>
    </source>
</evidence>
<keyword evidence="8 12" id="KW-1133">Transmembrane helix</keyword>
<dbReference type="EC" id="2.4.1.257" evidence="12"/>
<comment type="similarity">
    <text evidence="12">Belongs to the glycosyltransferase group 1 family.</text>
</comment>
<keyword evidence="5 12" id="KW-0808">Transferase</keyword>
<dbReference type="SUPFAM" id="SSF53756">
    <property type="entry name" value="UDP-Glycosyltransferase/glycogen phosphorylase"/>
    <property type="match status" value="1"/>
</dbReference>
<name>A0ABR0KN42_9EURO</name>
<comment type="function">
    <text evidence="1 12">Mannosylates Man(2)GlcNAc(2)-dolichol diphosphate and Man(1)GlcNAc(2)-dolichol diphosphate to form Man(3)GlcNAc(2)-dolichol diphosphate.</text>
</comment>